<evidence type="ECO:0000313" key="6">
    <source>
        <dbReference type="EMBL" id="SVB13661.1"/>
    </source>
</evidence>
<dbReference type="AlphaFoldDB" id="A0A382BJE8"/>
<gene>
    <name evidence="6" type="ORF">METZ01_LOCUS166515</name>
</gene>
<reference evidence="6" key="1">
    <citation type="submission" date="2018-05" db="EMBL/GenBank/DDBJ databases">
        <authorList>
            <person name="Lanie J.A."/>
            <person name="Ng W.-L."/>
            <person name="Kazmierczak K.M."/>
            <person name="Andrzejewski T.M."/>
            <person name="Davidsen T.M."/>
            <person name="Wayne K.J."/>
            <person name="Tettelin H."/>
            <person name="Glass J.I."/>
            <person name="Rusch D."/>
            <person name="Podicherti R."/>
            <person name="Tsui H.-C.T."/>
            <person name="Winkler M.E."/>
        </authorList>
    </citation>
    <scope>NUCLEOTIDE SEQUENCE</scope>
</reference>
<dbReference type="FunFam" id="1.10.1040.10:FF:000001">
    <property type="entry name" value="Glycerol-3-phosphate dehydrogenase [NAD(P)+]"/>
    <property type="match status" value="1"/>
</dbReference>
<dbReference type="GO" id="GO:0005829">
    <property type="term" value="C:cytosol"/>
    <property type="evidence" value="ECO:0007669"/>
    <property type="project" value="TreeGrafter"/>
</dbReference>
<feature type="domain" description="Glycerol-3-phosphate dehydrogenase NAD-dependent N-terminal" evidence="4">
    <location>
        <begin position="5"/>
        <end position="158"/>
    </location>
</feature>
<dbReference type="Pfam" id="PF07479">
    <property type="entry name" value="NAD_Gly3P_dh_C"/>
    <property type="match status" value="1"/>
</dbReference>
<dbReference type="PANTHER" id="PTHR11728">
    <property type="entry name" value="GLYCEROL-3-PHOSPHATE DEHYDROGENASE"/>
    <property type="match status" value="1"/>
</dbReference>
<dbReference type="GO" id="GO:0051287">
    <property type="term" value="F:NAD binding"/>
    <property type="evidence" value="ECO:0007669"/>
    <property type="project" value="InterPro"/>
</dbReference>
<keyword evidence="3" id="KW-0520">NAD</keyword>
<evidence type="ECO:0000259" key="4">
    <source>
        <dbReference type="Pfam" id="PF01210"/>
    </source>
</evidence>
<sequence length="338" mass="35353">MAHRLTVLGAGSWGTALAVHMGRLGHEVRLWGRDAPLVASMIKHRQNSAYLPDFVLPESVMPTASLEEALVGSTCVVAAVPSHGARTVIQQASAFLPGDVPIVSATKGLEPGRMRRMSQVIEEEMGGANPVAVLSGPSFAAEVARELPTAVLVASREPSLLKLVQEEFRSKYFRLYASNDVIGVELGGALKNVIAIAAGVVESLGLGNNALAGLITRGLAEMTRLACAEGGRRETLAGLSGLGDLVLTCTGGLSRNRRVGLELGKGRPLEAVLGEMKMVAEGVRTTGAALALGAEHGIELPIALQMAEVLAGRVAPLEAVEALMLRRQRVEADTNEPA</sequence>
<protein>
    <recommendedName>
        <fullName evidence="7">Glycerol-3-phosphate dehydrogenase NAD-dependent N-terminal domain-containing protein</fullName>
    </recommendedName>
</protein>
<dbReference type="PIRSF" id="PIRSF000114">
    <property type="entry name" value="Glycerol-3-P_dh"/>
    <property type="match status" value="1"/>
</dbReference>
<dbReference type="SUPFAM" id="SSF48179">
    <property type="entry name" value="6-phosphogluconate dehydrogenase C-terminal domain-like"/>
    <property type="match status" value="1"/>
</dbReference>
<dbReference type="FunFam" id="3.40.50.720:FF:000019">
    <property type="entry name" value="Glycerol-3-phosphate dehydrogenase [NAD(P)+]"/>
    <property type="match status" value="1"/>
</dbReference>
<dbReference type="GO" id="GO:0046168">
    <property type="term" value="P:glycerol-3-phosphate catabolic process"/>
    <property type="evidence" value="ECO:0007669"/>
    <property type="project" value="InterPro"/>
</dbReference>
<keyword evidence="2" id="KW-0560">Oxidoreductase</keyword>
<dbReference type="InterPro" id="IPR036291">
    <property type="entry name" value="NAD(P)-bd_dom_sf"/>
</dbReference>
<dbReference type="Gene3D" id="1.10.1040.10">
    <property type="entry name" value="N-(1-d-carboxylethyl)-l-norvaline Dehydrogenase, domain 2"/>
    <property type="match status" value="1"/>
</dbReference>
<dbReference type="GO" id="GO:0005975">
    <property type="term" value="P:carbohydrate metabolic process"/>
    <property type="evidence" value="ECO:0007669"/>
    <property type="project" value="InterPro"/>
</dbReference>
<dbReference type="EMBL" id="UINC01029991">
    <property type="protein sequence ID" value="SVB13661.1"/>
    <property type="molecule type" value="Genomic_DNA"/>
</dbReference>
<dbReference type="PANTHER" id="PTHR11728:SF1">
    <property type="entry name" value="GLYCEROL-3-PHOSPHATE DEHYDROGENASE [NAD(+)] 2, CHLOROPLASTIC"/>
    <property type="match status" value="1"/>
</dbReference>
<feature type="domain" description="Glycerol-3-phosphate dehydrogenase NAD-dependent C-terminal" evidence="5">
    <location>
        <begin position="180"/>
        <end position="321"/>
    </location>
</feature>
<comment type="similarity">
    <text evidence="1">Belongs to the NAD-dependent glycerol-3-phosphate dehydrogenase family.</text>
</comment>
<dbReference type="InterPro" id="IPR013328">
    <property type="entry name" value="6PGD_dom2"/>
</dbReference>
<evidence type="ECO:0000256" key="2">
    <source>
        <dbReference type="ARBA" id="ARBA00023002"/>
    </source>
</evidence>
<dbReference type="SUPFAM" id="SSF51735">
    <property type="entry name" value="NAD(P)-binding Rossmann-fold domains"/>
    <property type="match status" value="1"/>
</dbReference>
<dbReference type="PRINTS" id="PR00077">
    <property type="entry name" value="GPDHDRGNASE"/>
</dbReference>
<evidence type="ECO:0000256" key="1">
    <source>
        <dbReference type="ARBA" id="ARBA00011009"/>
    </source>
</evidence>
<organism evidence="6">
    <name type="scientific">marine metagenome</name>
    <dbReference type="NCBI Taxonomy" id="408172"/>
    <lineage>
        <taxon>unclassified sequences</taxon>
        <taxon>metagenomes</taxon>
        <taxon>ecological metagenomes</taxon>
    </lineage>
</organism>
<name>A0A382BJE8_9ZZZZ</name>
<dbReference type="InterPro" id="IPR008927">
    <property type="entry name" value="6-PGluconate_DH-like_C_sf"/>
</dbReference>
<dbReference type="NCBIfam" id="NF000942">
    <property type="entry name" value="PRK00094.1-4"/>
    <property type="match status" value="1"/>
</dbReference>
<dbReference type="PROSITE" id="PS00957">
    <property type="entry name" value="NAD_G3PDH"/>
    <property type="match status" value="1"/>
</dbReference>
<dbReference type="Pfam" id="PF01210">
    <property type="entry name" value="NAD_Gly3P_dh_N"/>
    <property type="match status" value="1"/>
</dbReference>
<proteinExistence type="inferred from homology"/>
<dbReference type="NCBIfam" id="NF000940">
    <property type="entry name" value="PRK00094.1-2"/>
    <property type="match status" value="1"/>
</dbReference>
<dbReference type="HAMAP" id="MF_00394">
    <property type="entry name" value="NAD_Glyc3P_dehydrog"/>
    <property type="match status" value="1"/>
</dbReference>
<accession>A0A382BJE8</accession>
<evidence type="ECO:0008006" key="7">
    <source>
        <dbReference type="Google" id="ProtNLM"/>
    </source>
</evidence>
<evidence type="ECO:0000259" key="5">
    <source>
        <dbReference type="Pfam" id="PF07479"/>
    </source>
</evidence>
<evidence type="ECO:0000256" key="3">
    <source>
        <dbReference type="ARBA" id="ARBA00023027"/>
    </source>
</evidence>
<dbReference type="InterPro" id="IPR006168">
    <property type="entry name" value="G3P_DH_NAD-dep"/>
</dbReference>
<dbReference type="InterPro" id="IPR011128">
    <property type="entry name" value="G3P_DH_NAD-dep_N"/>
</dbReference>
<dbReference type="Gene3D" id="3.40.50.720">
    <property type="entry name" value="NAD(P)-binding Rossmann-like Domain"/>
    <property type="match status" value="1"/>
</dbReference>
<dbReference type="GO" id="GO:0047952">
    <property type="term" value="F:glycerol-3-phosphate dehydrogenase [NAD(P)+] activity"/>
    <property type="evidence" value="ECO:0007669"/>
    <property type="project" value="TreeGrafter"/>
</dbReference>
<dbReference type="InterPro" id="IPR006109">
    <property type="entry name" value="G3P_DH_NAD-dep_C"/>
</dbReference>